<dbReference type="PANTHER" id="PTHR24320:SF236">
    <property type="entry name" value="SHORT-CHAIN DEHYDROGENASE-RELATED"/>
    <property type="match status" value="1"/>
</dbReference>
<keyword evidence="3" id="KW-0560">Oxidoreductase</keyword>
<gene>
    <name evidence="4" type="ORF">MYAM1_000880</name>
</gene>
<accession>A0AAJ6CHT1</accession>
<dbReference type="AlphaFoldDB" id="A0AAJ6CHT1"/>
<keyword evidence="5" id="KW-1185">Reference proteome</keyword>
<reference evidence="4 5" key="1">
    <citation type="submission" date="2023-03" db="EMBL/GenBank/DDBJ databases">
        <title>Mating type loci evolution in Malassezia.</title>
        <authorList>
            <person name="Coelho M.A."/>
        </authorList>
    </citation>
    <scope>NUCLEOTIDE SEQUENCE [LARGE SCALE GENOMIC DNA]</scope>
    <source>
        <strain evidence="4 5">CBS 9725</strain>
    </source>
</reference>
<comment type="similarity">
    <text evidence="1">Belongs to the short-chain dehydrogenases/reductases (SDR) family.</text>
</comment>
<evidence type="ECO:0000256" key="2">
    <source>
        <dbReference type="ARBA" id="ARBA00022857"/>
    </source>
</evidence>
<dbReference type="Gene3D" id="3.40.50.720">
    <property type="entry name" value="NAD(P)-binding Rossmann-like Domain"/>
    <property type="match status" value="1"/>
</dbReference>
<dbReference type="PANTHER" id="PTHR24320">
    <property type="entry name" value="RETINOL DEHYDROGENASE"/>
    <property type="match status" value="1"/>
</dbReference>
<protein>
    <recommendedName>
        <fullName evidence="6">NAD(P)-binding protein</fullName>
    </recommendedName>
</protein>
<dbReference type="InterPro" id="IPR036291">
    <property type="entry name" value="NAD(P)-bd_dom_sf"/>
</dbReference>
<dbReference type="GO" id="GO:0016491">
    <property type="term" value="F:oxidoreductase activity"/>
    <property type="evidence" value="ECO:0007669"/>
    <property type="project" value="UniProtKB-KW"/>
</dbReference>
<dbReference type="Proteomes" id="UP001219567">
    <property type="component" value="Chromosome 1"/>
</dbReference>
<proteinExistence type="inferred from homology"/>
<dbReference type="SUPFAM" id="SSF51735">
    <property type="entry name" value="NAD(P)-binding Rossmann-fold domains"/>
    <property type="match status" value="1"/>
</dbReference>
<evidence type="ECO:0000313" key="5">
    <source>
        <dbReference type="Proteomes" id="UP001219567"/>
    </source>
</evidence>
<evidence type="ECO:0000256" key="3">
    <source>
        <dbReference type="ARBA" id="ARBA00023002"/>
    </source>
</evidence>
<name>A0AAJ6CHT1_9BASI</name>
<sequence length="322" mass="35583">MVPSYSDLFPPACKWWPEKDMLDQHGRVAIVTGGNTGVGFETVRCLLQKSAKVYLAARSEQRAQDAIQKLEAENLPGQVIFAQLDLADLKNIKAFANNFMQKEERLDMLFNNAGVMLPEAGPKTADGYELQLGTNALGHHYLTRLLIPALTAAEKSTPERSPRVCFTSSMAQRFGSPSGFNPEDPTGEKDKPYLLPLVNRQYGTSKLCNVLSANKFQREFGSKGIMFTSANPGNLRTELMRDWGSIVRSATEYALLYPSSMGCITQLYANTAPEAAGKGGTFFIPWAREGSPKDSNPQQVAFDPDNQDLFDKWCSEQVAKHT</sequence>
<dbReference type="EMBL" id="CP119943">
    <property type="protein sequence ID" value="WFC98156.1"/>
    <property type="molecule type" value="Genomic_DNA"/>
</dbReference>
<dbReference type="PRINTS" id="PR00081">
    <property type="entry name" value="GDHRDH"/>
</dbReference>
<organism evidence="4 5">
    <name type="scientific">Malassezia yamatoensis</name>
    <dbReference type="NCBI Taxonomy" id="253288"/>
    <lineage>
        <taxon>Eukaryota</taxon>
        <taxon>Fungi</taxon>
        <taxon>Dikarya</taxon>
        <taxon>Basidiomycota</taxon>
        <taxon>Ustilaginomycotina</taxon>
        <taxon>Malasseziomycetes</taxon>
        <taxon>Malasseziales</taxon>
        <taxon>Malasseziaceae</taxon>
        <taxon>Malassezia</taxon>
    </lineage>
</organism>
<evidence type="ECO:0000256" key="1">
    <source>
        <dbReference type="ARBA" id="ARBA00006484"/>
    </source>
</evidence>
<dbReference type="Pfam" id="PF00106">
    <property type="entry name" value="adh_short"/>
    <property type="match status" value="1"/>
</dbReference>
<keyword evidence="2" id="KW-0521">NADP</keyword>
<dbReference type="InterPro" id="IPR002347">
    <property type="entry name" value="SDR_fam"/>
</dbReference>
<evidence type="ECO:0000313" key="4">
    <source>
        <dbReference type="EMBL" id="WFC98156.1"/>
    </source>
</evidence>
<evidence type="ECO:0008006" key="6">
    <source>
        <dbReference type="Google" id="ProtNLM"/>
    </source>
</evidence>